<keyword evidence="2" id="KW-0732">Signal</keyword>
<gene>
    <name evidence="3" type="ORF">F4Y08_03110</name>
</gene>
<feature type="region of interest" description="Disordered" evidence="1">
    <location>
        <begin position="168"/>
        <end position="190"/>
    </location>
</feature>
<evidence type="ECO:0000256" key="1">
    <source>
        <dbReference type="SAM" id="MobiDB-lite"/>
    </source>
</evidence>
<feature type="signal peptide" evidence="2">
    <location>
        <begin position="1"/>
        <end position="33"/>
    </location>
</feature>
<dbReference type="EMBL" id="VXPY01000015">
    <property type="protein sequence ID" value="MYD89317.1"/>
    <property type="molecule type" value="Genomic_DNA"/>
</dbReference>
<evidence type="ECO:0000256" key="2">
    <source>
        <dbReference type="SAM" id="SignalP"/>
    </source>
</evidence>
<evidence type="ECO:0000313" key="3">
    <source>
        <dbReference type="EMBL" id="MYD89317.1"/>
    </source>
</evidence>
<feature type="chain" id="PRO_5025377043" evidence="2">
    <location>
        <begin position="34"/>
        <end position="429"/>
    </location>
</feature>
<accession>A0A6B1DPZ5</accession>
<organism evidence="3">
    <name type="scientific">Caldilineaceae bacterium SB0662_bin_9</name>
    <dbReference type="NCBI Taxonomy" id="2605258"/>
    <lineage>
        <taxon>Bacteria</taxon>
        <taxon>Bacillati</taxon>
        <taxon>Chloroflexota</taxon>
        <taxon>Caldilineae</taxon>
        <taxon>Caldilineales</taxon>
        <taxon>Caldilineaceae</taxon>
    </lineage>
</organism>
<proteinExistence type="predicted"/>
<reference evidence="3" key="1">
    <citation type="submission" date="2019-09" db="EMBL/GenBank/DDBJ databases">
        <title>Characterisation of the sponge microbiome using genome-centric metagenomics.</title>
        <authorList>
            <person name="Engelberts J.P."/>
            <person name="Robbins S.J."/>
            <person name="De Goeij J.M."/>
            <person name="Aranda M."/>
            <person name="Bell S.C."/>
            <person name="Webster N.S."/>
        </authorList>
    </citation>
    <scope>NUCLEOTIDE SEQUENCE</scope>
    <source>
        <strain evidence="3">SB0662_bin_9</strain>
    </source>
</reference>
<dbReference type="AlphaFoldDB" id="A0A6B1DPZ5"/>
<sequence>MVTKLKPQAGRCLGLAFASFLVFTLLMSGAALAQERYDAEQETSVKDEFLAEAQSAAAELGAEFGLSADDAVSLIYTLLFTAPNIEPGANMRWLMTDLSATYGLEPRELFGFLQLYGTELMAIGQGYGLVPERGTGPGYGPRSAEFARRASVGPHRQWQVEKVERQYGPRGAEEMRTERGPAYGLGPERSGMARADAMRNRFQKMHEEFHMRDAGYRYGKAHNGPNLDMWAAPKQHRLNPKVLAWKAEQEHARHYAARDKAVAKSWDGPGHKDDMYGKYSGPEAWKRIDKRTLVPGRAWRDTDTSDRMRLEGARFGEHPDGRMRGGQPDFMDEDGMDVSVEPLVGGFEPDMMGLEHNVAAMVPVVLDVVGSAIVESLAESTGVPEAEMEAMVVQALLEGLDAAMDEGLITQADAFDMLMLLTAADAMEQ</sequence>
<comment type="caution">
    <text evidence="3">The sequence shown here is derived from an EMBL/GenBank/DDBJ whole genome shotgun (WGS) entry which is preliminary data.</text>
</comment>
<name>A0A6B1DPZ5_9CHLR</name>
<feature type="compositionally biased region" description="Basic and acidic residues" evidence="1">
    <location>
        <begin position="168"/>
        <end position="179"/>
    </location>
</feature>
<protein>
    <submittedName>
        <fullName evidence="3">Uncharacterized protein</fullName>
    </submittedName>
</protein>